<feature type="compositionally biased region" description="Low complexity" evidence="6">
    <location>
        <begin position="13"/>
        <end position="22"/>
    </location>
</feature>
<dbReference type="InterPro" id="IPR043428">
    <property type="entry name" value="LivM-like"/>
</dbReference>
<evidence type="ECO:0000256" key="2">
    <source>
        <dbReference type="ARBA" id="ARBA00022475"/>
    </source>
</evidence>
<feature type="transmembrane region" description="Helical" evidence="7">
    <location>
        <begin position="144"/>
        <end position="164"/>
    </location>
</feature>
<evidence type="ECO:0000313" key="8">
    <source>
        <dbReference type="EMBL" id="PFG42446.1"/>
    </source>
</evidence>
<comment type="subcellular location">
    <subcellularLocation>
        <location evidence="1">Cell membrane</location>
        <topology evidence="1">Multi-pass membrane protein</topology>
    </subcellularLocation>
</comment>
<proteinExistence type="predicted"/>
<feature type="transmembrane region" description="Helical" evidence="7">
    <location>
        <begin position="32"/>
        <end position="53"/>
    </location>
</feature>
<dbReference type="OrthoDB" id="9814461at2"/>
<feature type="transmembrane region" description="Helical" evidence="7">
    <location>
        <begin position="337"/>
        <end position="358"/>
    </location>
</feature>
<dbReference type="RefSeq" id="WP_098462955.1">
    <property type="nucleotide sequence ID" value="NZ_PDJJ01000001.1"/>
</dbReference>
<feature type="transmembrane region" description="Helical" evidence="7">
    <location>
        <begin position="198"/>
        <end position="216"/>
    </location>
</feature>
<organism evidence="8 9">
    <name type="scientific">Isoptericola jiangsuensis</name>
    <dbReference type="NCBI Taxonomy" id="548579"/>
    <lineage>
        <taxon>Bacteria</taxon>
        <taxon>Bacillati</taxon>
        <taxon>Actinomycetota</taxon>
        <taxon>Actinomycetes</taxon>
        <taxon>Micrococcales</taxon>
        <taxon>Promicromonosporaceae</taxon>
        <taxon>Isoptericola</taxon>
    </lineage>
</organism>
<sequence>MTTQQTDAPPAAPAAASPTPARRTPGLRRWNLLLGGVALVALLACLPLLAISLPGVLPGPTYTPGTLHVLSLALLVGALALSYHLLFGVAGLLSFGHALYFAVGVYGLAIVLDRTDLPLLPAACVVLVGGVVVAHVVGAISLRVTGISFAMVTLAFAQAGNVLVRRNPGGTTGGEEGLALDTTGVPDALVGVVNTRNLYWLSLAVLVGVYAVVLWVERSRAGHVAAATRENEMRVRVIGGRPYAVKLLVFVVAAVLATAVGMAHLLLQSGAVPRVTSSDFTLTLLVMVVLGGVGSRWGAVVGGVLYTLLDQRLGALAASDAIAGLPPVLRVPLSEPLFILGTLFILVVLFVPGGIAGATDRLARRSGRTDRGAARREARDVVEESA</sequence>
<evidence type="ECO:0000256" key="3">
    <source>
        <dbReference type="ARBA" id="ARBA00022692"/>
    </source>
</evidence>
<feature type="transmembrane region" description="Helical" evidence="7">
    <location>
        <begin position="243"/>
        <end position="267"/>
    </location>
</feature>
<dbReference type="GO" id="GO:0015658">
    <property type="term" value="F:branched-chain amino acid transmembrane transporter activity"/>
    <property type="evidence" value="ECO:0007669"/>
    <property type="project" value="InterPro"/>
</dbReference>
<dbReference type="PANTHER" id="PTHR30482">
    <property type="entry name" value="HIGH-AFFINITY BRANCHED-CHAIN AMINO ACID TRANSPORT SYSTEM PERMEASE"/>
    <property type="match status" value="1"/>
</dbReference>
<accession>A0A2A9EV58</accession>
<evidence type="ECO:0000256" key="7">
    <source>
        <dbReference type="SAM" id="Phobius"/>
    </source>
</evidence>
<keyword evidence="5 7" id="KW-0472">Membrane</keyword>
<keyword evidence="4 7" id="KW-1133">Transmembrane helix</keyword>
<feature type="transmembrane region" description="Helical" evidence="7">
    <location>
        <begin position="118"/>
        <end position="137"/>
    </location>
</feature>
<feature type="transmembrane region" description="Helical" evidence="7">
    <location>
        <begin position="65"/>
        <end position="85"/>
    </location>
</feature>
<feature type="transmembrane region" description="Helical" evidence="7">
    <location>
        <begin position="92"/>
        <end position="112"/>
    </location>
</feature>
<feature type="region of interest" description="Disordered" evidence="6">
    <location>
        <begin position="367"/>
        <end position="386"/>
    </location>
</feature>
<feature type="region of interest" description="Disordered" evidence="6">
    <location>
        <begin position="1"/>
        <end position="22"/>
    </location>
</feature>
<evidence type="ECO:0000256" key="1">
    <source>
        <dbReference type="ARBA" id="ARBA00004651"/>
    </source>
</evidence>
<name>A0A2A9EV58_9MICO</name>
<dbReference type="GO" id="GO:0005886">
    <property type="term" value="C:plasma membrane"/>
    <property type="evidence" value="ECO:0007669"/>
    <property type="project" value="UniProtKB-SubCell"/>
</dbReference>
<dbReference type="Proteomes" id="UP000224130">
    <property type="component" value="Unassembled WGS sequence"/>
</dbReference>
<evidence type="ECO:0000256" key="4">
    <source>
        <dbReference type="ARBA" id="ARBA00022989"/>
    </source>
</evidence>
<dbReference type="CDD" id="cd06581">
    <property type="entry name" value="TM_PBP1_LivM_like"/>
    <property type="match status" value="1"/>
</dbReference>
<dbReference type="PANTHER" id="PTHR30482:SF17">
    <property type="entry name" value="ABC TRANSPORTER ATP-BINDING PROTEIN"/>
    <property type="match status" value="1"/>
</dbReference>
<keyword evidence="9" id="KW-1185">Reference proteome</keyword>
<comment type="caution">
    <text evidence="8">The sequence shown here is derived from an EMBL/GenBank/DDBJ whole genome shotgun (WGS) entry which is preliminary data.</text>
</comment>
<evidence type="ECO:0000256" key="5">
    <source>
        <dbReference type="ARBA" id="ARBA00023136"/>
    </source>
</evidence>
<dbReference type="InterPro" id="IPR001851">
    <property type="entry name" value="ABC_transp_permease"/>
</dbReference>
<evidence type="ECO:0000256" key="6">
    <source>
        <dbReference type="SAM" id="MobiDB-lite"/>
    </source>
</evidence>
<dbReference type="AlphaFoldDB" id="A0A2A9EV58"/>
<keyword evidence="2" id="KW-1003">Cell membrane</keyword>
<keyword evidence="3 7" id="KW-0812">Transmembrane</keyword>
<evidence type="ECO:0000313" key="9">
    <source>
        <dbReference type="Proteomes" id="UP000224130"/>
    </source>
</evidence>
<dbReference type="EMBL" id="PDJJ01000001">
    <property type="protein sequence ID" value="PFG42446.1"/>
    <property type="molecule type" value="Genomic_DNA"/>
</dbReference>
<dbReference type="Pfam" id="PF02653">
    <property type="entry name" value="BPD_transp_2"/>
    <property type="match status" value="1"/>
</dbReference>
<reference evidence="8 9" key="1">
    <citation type="submission" date="2017-10" db="EMBL/GenBank/DDBJ databases">
        <title>Sequencing the genomes of 1000 actinobacteria strains.</title>
        <authorList>
            <person name="Klenk H.-P."/>
        </authorList>
    </citation>
    <scope>NUCLEOTIDE SEQUENCE [LARGE SCALE GENOMIC DNA]</scope>
    <source>
        <strain evidence="8 9">DSM 21863</strain>
    </source>
</reference>
<feature type="transmembrane region" description="Helical" evidence="7">
    <location>
        <begin position="282"/>
        <end position="306"/>
    </location>
</feature>
<gene>
    <name evidence="8" type="ORF">ATJ88_1108</name>
</gene>
<protein>
    <submittedName>
        <fullName evidence="8">Amino acid/amide ABC transporter membrane protein 2 (HAAT family)</fullName>
    </submittedName>
</protein>